<gene>
    <name evidence="1" type="ORF">UFOPK2362_00722</name>
</gene>
<dbReference type="AlphaFoldDB" id="A0A6J6NPI6"/>
<sequence>MLRRQIFNTDDLIAREQSHLPPFYRTATIKGESSELAKFAENLRGRYSFILSGPISIDQFKSYLIVRSDIPSAATLVELLDDVVRVQGVKGRAIFDIRFDTYNL</sequence>
<dbReference type="EMBL" id="CAEZXI010000073">
    <property type="protein sequence ID" value="CAB4686698.1"/>
    <property type="molecule type" value="Genomic_DNA"/>
</dbReference>
<protein>
    <submittedName>
        <fullName evidence="1">Unannotated protein</fullName>
    </submittedName>
</protein>
<name>A0A6J6NPI6_9ZZZZ</name>
<proteinExistence type="predicted"/>
<evidence type="ECO:0000313" key="1">
    <source>
        <dbReference type="EMBL" id="CAB4686698.1"/>
    </source>
</evidence>
<reference evidence="1" key="1">
    <citation type="submission" date="2020-05" db="EMBL/GenBank/DDBJ databases">
        <authorList>
            <person name="Chiriac C."/>
            <person name="Salcher M."/>
            <person name="Ghai R."/>
            <person name="Kavagutti S V."/>
        </authorList>
    </citation>
    <scope>NUCLEOTIDE SEQUENCE</scope>
</reference>
<organism evidence="1">
    <name type="scientific">freshwater metagenome</name>
    <dbReference type="NCBI Taxonomy" id="449393"/>
    <lineage>
        <taxon>unclassified sequences</taxon>
        <taxon>metagenomes</taxon>
        <taxon>ecological metagenomes</taxon>
    </lineage>
</organism>
<accession>A0A6J6NPI6</accession>